<reference evidence="1" key="1">
    <citation type="submission" date="2014-09" db="EMBL/GenBank/DDBJ databases">
        <authorList>
            <person name="Magalhaes I.L.F."/>
            <person name="Oliveira U."/>
            <person name="Santos F.R."/>
            <person name="Vidigal T.H.D.A."/>
            <person name="Brescovit A.D."/>
            <person name="Santos A.J."/>
        </authorList>
    </citation>
    <scope>NUCLEOTIDE SEQUENCE</scope>
    <source>
        <tissue evidence="1">Shoot tissue taken approximately 20 cm above the soil surface</tissue>
    </source>
</reference>
<dbReference type="EMBL" id="GBRH01275030">
    <property type="protein sequence ID" value="JAD22865.1"/>
    <property type="molecule type" value="Transcribed_RNA"/>
</dbReference>
<dbReference type="AlphaFoldDB" id="A0A0A8YBN3"/>
<sequence>MLAAFLSLEHFVEWFVGIGFFRAWCRVDYMMEIAIHTTGLYDQCYCVGAA</sequence>
<protein>
    <submittedName>
        <fullName evidence="1">Uncharacterized protein</fullName>
    </submittedName>
</protein>
<name>A0A0A8YBN3_ARUDO</name>
<organism evidence="1">
    <name type="scientific">Arundo donax</name>
    <name type="common">Giant reed</name>
    <name type="synonym">Donax arundinaceus</name>
    <dbReference type="NCBI Taxonomy" id="35708"/>
    <lineage>
        <taxon>Eukaryota</taxon>
        <taxon>Viridiplantae</taxon>
        <taxon>Streptophyta</taxon>
        <taxon>Embryophyta</taxon>
        <taxon>Tracheophyta</taxon>
        <taxon>Spermatophyta</taxon>
        <taxon>Magnoliopsida</taxon>
        <taxon>Liliopsida</taxon>
        <taxon>Poales</taxon>
        <taxon>Poaceae</taxon>
        <taxon>PACMAD clade</taxon>
        <taxon>Arundinoideae</taxon>
        <taxon>Arundineae</taxon>
        <taxon>Arundo</taxon>
    </lineage>
</organism>
<evidence type="ECO:0000313" key="1">
    <source>
        <dbReference type="EMBL" id="JAD22865.1"/>
    </source>
</evidence>
<accession>A0A0A8YBN3</accession>
<proteinExistence type="predicted"/>
<reference evidence="1" key="2">
    <citation type="journal article" date="2015" name="Data Brief">
        <title>Shoot transcriptome of the giant reed, Arundo donax.</title>
        <authorList>
            <person name="Barrero R.A."/>
            <person name="Guerrero F.D."/>
            <person name="Moolhuijzen P."/>
            <person name="Goolsby J.A."/>
            <person name="Tidwell J."/>
            <person name="Bellgard S.E."/>
            <person name="Bellgard M.I."/>
        </authorList>
    </citation>
    <scope>NUCLEOTIDE SEQUENCE</scope>
    <source>
        <tissue evidence="1">Shoot tissue taken approximately 20 cm above the soil surface</tissue>
    </source>
</reference>